<dbReference type="KEGG" id="vg:10328859"/>
<feature type="coiled-coil region" evidence="1">
    <location>
        <begin position="3"/>
        <end position="30"/>
    </location>
</feature>
<dbReference type="EMBL" id="GU071098">
    <property type="protein sequence ID" value="ADO98355.1"/>
    <property type="molecule type" value="Genomic_DNA"/>
</dbReference>
<gene>
    <name evidence="2" type="ORF">SSSM7_294</name>
</gene>
<organism evidence="2 3">
    <name type="scientific">Synechococcus phage S-SSM7</name>
    <dbReference type="NCBI Taxonomy" id="445686"/>
    <lineage>
        <taxon>Viruses</taxon>
        <taxon>Duplodnaviria</taxon>
        <taxon>Heunggongvirae</taxon>
        <taxon>Uroviricota</taxon>
        <taxon>Caudoviricetes</taxon>
        <taxon>Pantevenvirales</taxon>
        <taxon>Kyanoviridae</taxon>
        <taxon>Lipsvirus</taxon>
        <taxon>Lipsvirus ssm7</taxon>
    </lineage>
</organism>
<proteinExistence type="predicted"/>
<keyword evidence="1" id="KW-0175">Coiled coil</keyword>
<name>E3SLK7_9CAUD</name>
<protein>
    <submittedName>
        <fullName evidence="2">Uncharacterized protein</fullName>
    </submittedName>
</protein>
<accession>E3SLK7</accession>
<dbReference type="GeneID" id="10328859"/>
<evidence type="ECO:0000313" key="3">
    <source>
        <dbReference type="Proteomes" id="UP000006527"/>
    </source>
</evidence>
<dbReference type="RefSeq" id="YP_004324342.1">
    <property type="nucleotide sequence ID" value="NC_015287.1"/>
</dbReference>
<evidence type="ECO:0000256" key="1">
    <source>
        <dbReference type="SAM" id="Coils"/>
    </source>
</evidence>
<reference evidence="2 3" key="1">
    <citation type="journal article" date="2010" name="Environ. Microbiol.">
        <title>Genomic analysis of oceanic cyanobacterial myoviruses compared with T4-like myoviruses from diverse hosts and environments.</title>
        <authorList>
            <person name="Sullivan M.B."/>
            <person name="Huang K.H."/>
            <person name="Ignacio-Espinoza J.C."/>
            <person name="Berlin A.M."/>
            <person name="Kelly L."/>
            <person name="Weigele P.R."/>
            <person name="DeFrancesco A.S."/>
            <person name="Kern S.E."/>
            <person name="Thompson L.R."/>
            <person name="Young S."/>
            <person name="Yandava C."/>
            <person name="Fu R."/>
            <person name="Krastins B."/>
            <person name="Chase M."/>
            <person name="Sarracino D."/>
            <person name="Osburne M.S."/>
            <person name="Henn M.R."/>
            <person name="Chisholm S.W."/>
        </authorList>
    </citation>
    <scope>NUCLEOTIDE SEQUENCE [LARGE SCALE GENOMIC DNA]</scope>
    <source>
        <strain evidence="2">8109-3</strain>
    </source>
</reference>
<keyword evidence="3" id="KW-1185">Reference proteome</keyword>
<dbReference type="Proteomes" id="UP000006527">
    <property type="component" value="Segment"/>
</dbReference>
<sequence length="49" mass="5641">MSIIIYQEHILFLEAENKKLKEEIVLLQELLEIKSMGLPLTEEEDGGIV</sequence>
<evidence type="ECO:0000313" key="2">
    <source>
        <dbReference type="EMBL" id="ADO98355.1"/>
    </source>
</evidence>